<evidence type="ECO:0000256" key="1">
    <source>
        <dbReference type="SAM" id="MobiDB-lite"/>
    </source>
</evidence>
<keyword evidence="3" id="KW-0732">Signal</keyword>
<evidence type="ECO:0000256" key="2">
    <source>
        <dbReference type="SAM" id="Phobius"/>
    </source>
</evidence>
<protein>
    <recommendedName>
        <fullName evidence="6">Gram-positive cocci surface proteins LPxTG domain-containing protein</fullName>
    </recommendedName>
</protein>
<feature type="transmembrane region" description="Helical" evidence="2">
    <location>
        <begin position="547"/>
        <end position="569"/>
    </location>
</feature>
<proteinExistence type="predicted"/>
<comment type="caution">
    <text evidence="4">The sequence shown here is derived from an EMBL/GenBank/DDBJ whole genome shotgun (WGS) entry which is preliminary data.</text>
</comment>
<dbReference type="AlphaFoldDB" id="A0A919IUY7"/>
<feature type="chain" id="PRO_5038055248" description="Gram-positive cocci surface proteins LPxTG domain-containing protein" evidence="3">
    <location>
        <begin position="29"/>
        <end position="575"/>
    </location>
</feature>
<gene>
    <name evidence="4" type="ORF">Acy02nite_63960</name>
</gene>
<keyword evidence="2" id="KW-1133">Transmembrane helix</keyword>
<keyword evidence="2" id="KW-0472">Membrane</keyword>
<accession>A0A919IUY7</accession>
<feature type="region of interest" description="Disordered" evidence="1">
    <location>
        <begin position="424"/>
        <end position="456"/>
    </location>
</feature>
<feature type="region of interest" description="Disordered" evidence="1">
    <location>
        <begin position="65"/>
        <end position="208"/>
    </location>
</feature>
<evidence type="ECO:0008006" key="6">
    <source>
        <dbReference type="Google" id="ProtNLM"/>
    </source>
</evidence>
<feature type="signal peptide" evidence="3">
    <location>
        <begin position="1"/>
        <end position="28"/>
    </location>
</feature>
<reference evidence="4" key="1">
    <citation type="submission" date="2021-01" db="EMBL/GenBank/DDBJ databases">
        <title>Whole genome shotgun sequence of Actinoplanes cyaneus NBRC 14990.</title>
        <authorList>
            <person name="Komaki H."/>
            <person name="Tamura T."/>
        </authorList>
    </citation>
    <scope>NUCLEOTIDE SEQUENCE</scope>
    <source>
        <strain evidence="4">NBRC 14990</strain>
    </source>
</reference>
<name>A0A919IUY7_9ACTN</name>
<feature type="compositionally biased region" description="Low complexity" evidence="1">
    <location>
        <begin position="111"/>
        <end position="126"/>
    </location>
</feature>
<dbReference type="EMBL" id="BOMH01000048">
    <property type="protein sequence ID" value="GID68515.1"/>
    <property type="molecule type" value="Genomic_DNA"/>
</dbReference>
<organism evidence="4 5">
    <name type="scientific">Actinoplanes cyaneus</name>
    <dbReference type="NCBI Taxonomy" id="52696"/>
    <lineage>
        <taxon>Bacteria</taxon>
        <taxon>Bacillati</taxon>
        <taxon>Actinomycetota</taxon>
        <taxon>Actinomycetes</taxon>
        <taxon>Micromonosporales</taxon>
        <taxon>Micromonosporaceae</taxon>
        <taxon>Actinoplanes</taxon>
    </lineage>
</organism>
<feature type="compositionally biased region" description="Low complexity" evidence="1">
    <location>
        <begin position="167"/>
        <end position="179"/>
    </location>
</feature>
<evidence type="ECO:0000313" key="4">
    <source>
        <dbReference type="EMBL" id="GID68515.1"/>
    </source>
</evidence>
<dbReference type="Proteomes" id="UP000619479">
    <property type="component" value="Unassembled WGS sequence"/>
</dbReference>
<keyword evidence="5" id="KW-1185">Reference proteome</keyword>
<feature type="compositionally biased region" description="Basic and acidic residues" evidence="1">
    <location>
        <begin position="185"/>
        <end position="194"/>
    </location>
</feature>
<keyword evidence="2" id="KW-0812">Transmembrane</keyword>
<evidence type="ECO:0000256" key="3">
    <source>
        <dbReference type="SAM" id="SignalP"/>
    </source>
</evidence>
<dbReference type="RefSeq" id="WP_203748337.1">
    <property type="nucleotide sequence ID" value="NZ_BAAAUC010000039.1"/>
</dbReference>
<sequence>MTPVRSLAAGIAALGFASTLTVSLPAQAASPLHRAPAPCERTGRYAAQSEAEFLRIERLDLRGARKREHGAGVTKRDSGERPSVSAPGSPERAGGDAPADESDIAVGGSGSAPAAGGSAAGAAPDTGGDDGRAGGQTGSQNTDDQSPAGTGPHSGTKAPESATRPRGLLSGVGDLLGGLVPAAYRARDDDRTEPAEPSATSDGDGTRVISGVGVGDSRSVMIADGPVKSAAAGLLLDGRVAGAPAAEQVLQQAPPSHGTPLEQHTGSKRFGPIQVGAGAMSAHARWNPAMRCAAADGETSRSVTRAERMTLGGGLVDVPGTFSATSSTALSGHGNGALTVASSTISAGQFTLAGGEVRVRVLRAPTLRVSMSATAGGEVRYRPAVVEISGPTISRTRLSTGSDHVDVTVSDIGQVTESSAVTLLPSQGSPVPSIPGLPAPSGGSGGGAPARASAPADGKTVVRVSLGDVRQASKGHALAARATAIKVAVVRPAPDKGRGKAGYASTAVVADLGIGVLEAAAVAPEHGKRVVESGVRNGTLPMTGPRIAPMLVMGASLLVGGVLAVLLSARRRRAA</sequence>
<evidence type="ECO:0000313" key="5">
    <source>
        <dbReference type="Proteomes" id="UP000619479"/>
    </source>
</evidence>